<dbReference type="SUPFAM" id="SSF51735">
    <property type="entry name" value="NAD(P)-binding Rossmann-fold domains"/>
    <property type="match status" value="2"/>
</dbReference>
<dbReference type="Pfam" id="PF13561">
    <property type="entry name" value="adh_short_C2"/>
    <property type="match status" value="2"/>
</dbReference>
<dbReference type="AlphaFoldDB" id="A0AAD9VWP0"/>
<dbReference type="GO" id="GO:0050664">
    <property type="term" value="F:oxidoreductase activity, acting on NAD(P)H, oxygen as acceptor"/>
    <property type="evidence" value="ECO:0007669"/>
    <property type="project" value="TreeGrafter"/>
</dbReference>
<dbReference type="SUPFAM" id="SSF52540">
    <property type="entry name" value="P-loop containing nucleoside triphosphate hydrolases"/>
    <property type="match status" value="1"/>
</dbReference>
<keyword evidence="3" id="KW-0560">Oxidoreductase</keyword>
<dbReference type="FunFam" id="3.40.50.720:FF:000090">
    <property type="entry name" value="NADP-dependent mannitol dehydrogenase"/>
    <property type="match status" value="1"/>
</dbReference>
<gene>
    <name evidence="4" type="ORF">N8I77_013490</name>
</gene>
<dbReference type="PROSITE" id="PS00061">
    <property type="entry name" value="ADH_SHORT"/>
    <property type="match status" value="2"/>
</dbReference>
<dbReference type="FunFam" id="3.40.50.720:FF:000084">
    <property type="entry name" value="Short-chain dehydrogenase reductase"/>
    <property type="match status" value="1"/>
</dbReference>
<keyword evidence="5" id="KW-1185">Reference proteome</keyword>
<dbReference type="PRINTS" id="PR00080">
    <property type="entry name" value="SDRFAMILY"/>
</dbReference>
<dbReference type="PANTHER" id="PTHR43008">
    <property type="entry name" value="BENZIL REDUCTASE"/>
    <property type="match status" value="1"/>
</dbReference>
<evidence type="ECO:0000256" key="1">
    <source>
        <dbReference type="ARBA" id="ARBA00006484"/>
    </source>
</evidence>
<reference evidence="4" key="1">
    <citation type="submission" date="2023-06" db="EMBL/GenBank/DDBJ databases">
        <authorList>
            <person name="Noh H."/>
        </authorList>
    </citation>
    <scope>NUCLEOTIDE SEQUENCE</scope>
    <source>
        <strain evidence="4">DUCC20226</strain>
    </source>
</reference>
<comment type="similarity">
    <text evidence="1">Belongs to the short-chain dehydrogenases/reductases (SDR) family.</text>
</comment>
<proteinExistence type="inferred from homology"/>
<dbReference type="GO" id="GO:0019594">
    <property type="term" value="P:mannitol metabolic process"/>
    <property type="evidence" value="ECO:0007669"/>
    <property type="project" value="UniProtKB-ARBA"/>
</dbReference>
<dbReference type="InterPro" id="IPR036291">
    <property type="entry name" value="NAD(P)-bd_dom_sf"/>
</dbReference>
<dbReference type="InterPro" id="IPR027417">
    <property type="entry name" value="P-loop_NTPase"/>
</dbReference>
<name>A0AAD9VWP0_PHOAM</name>
<dbReference type="Gene3D" id="3.40.50.300">
    <property type="entry name" value="P-loop containing nucleotide triphosphate hydrolases"/>
    <property type="match status" value="1"/>
</dbReference>
<dbReference type="PANTHER" id="PTHR43008:SF12">
    <property type="entry name" value="OXIDOREDUCTASE, SHORT CHAIN DEHYDROGENASE_REDUCTASE FAMILY (AFU_ORTHOLOGUE AFUA_6G13830)"/>
    <property type="match status" value="1"/>
</dbReference>
<evidence type="ECO:0000313" key="5">
    <source>
        <dbReference type="Proteomes" id="UP001265746"/>
    </source>
</evidence>
<protein>
    <submittedName>
        <fullName evidence="4">Uncharacterized protein</fullName>
    </submittedName>
</protein>
<keyword evidence="2" id="KW-0521">NADP</keyword>
<evidence type="ECO:0000256" key="2">
    <source>
        <dbReference type="ARBA" id="ARBA00022857"/>
    </source>
</evidence>
<evidence type="ECO:0000256" key="3">
    <source>
        <dbReference type="ARBA" id="ARBA00023002"/>
    </source>
</evidence>
<dbReference type="EMBL" id="JAUJFL010000012">
    <property type="protein sequence ID" value="KAK2595978.1"/>
    <property type="molecule type" value="Genomic_DNA"/>
</dbReference>
<evidence type="ECO:0000313" key="4">
    <source>
        <dbReference type="EMBL" id="KAK2595978.1"/>
    </source>
</evidence>
<dbReference type="InterPro" id="IPR002347">
    <property type="entry name" value="SDR_fam"/>
</dbReference>
<organism evidence="4 5">
    <name type="scientific">Phomopsis amygdali</name>
    <name type="common">Fusicoccum amygdali</name>
    <dbReference type="NCBI Taxonomy" id="1214568"/>
    <lineage>
        <taxon>Eukaryota</taxon>
        <taxon>Fungi</taxon>
        <taxon>Dikarya</taxon>
        <taxon>Ascomycota</taxon>
        <taxon>Pezizomycotina</taxon>
        <taxon>Sordariomycetes</taxon>
        <taxon>Sordariomycetidae</taxon>
        <taxon>Diaporthales</taxon>
        <taxon>Diaporthaceae</taxon>
        <taxon>Diaporthe</taxon>
    </lineage>
</organism>
<sequence>MVLAPHPNPDAPVLSHFDLSGKTALVTGGCRGIGLEVAKGLCEAGAKVAITYTSTAPAEADAVAASISSSNGGRLVKAYKCNVRNRSDIEATIETVAKEMGEGRLDVVVANAGIADHIAAVDYPEDKFREMFDVNVNGAFYTAQAAARVFQRQWEAGGKTADHRASIIFTASVSATLVNIPQKQAAYNASKAALVHLSKSLAVEWVDFARVNCISPGFIDTDMLKVHPEAWRNQWFSMIPGRRLCKAAELKGAYVFLASDASTYMTGSGKTTIARKVAQRLASSSSSTPATPKTAVVSVDGFHMTLAALRALPNADEALARRGAPWTFDADAAVALVRELRMSGPNSAGFSSRDVVVPTFDHAVKDPVEVQDSVFKQFRLDGRTVIITGGAGGIGYEVARGLAEAGANLALWYHSSSKAEKLGATIAQEFGVKIQTYKVDVRQYDDVEKAVDQVVHDFGRLDVMIANAGVPSKAGGLDDKVEDWDRVRSIDFDGAYYCFRAAGLVFRKQGHGVGIATASMSGHAANVPQEQSCYNACKAGVIHLCKSLSVEWAKWGGRINSVSPGYIDTEISGDCPFEMKEEWFSLTPMRRDADPRELKGVYLYLASDASSYTTGADFVVDGGYTAR</sequence>
<dbReference type="InterPro" id="IPR020904">
    <property type="entry name" value="Sc_DH/Rdtase_CS"/>
</dbReference>
<dbReference type="Proteomes" id="UP001265746">
    <property type="component" value="Unassembled WGS sequence"/>
</dbReference>
<dbReference type="GO" id="GO:0050085">
    <property type="term" value="F:mannitol 2-dehydrogenase (NADP+) activity"/>
    <property type="evidence" value="ECO:0007669"/>
    <property type="project" value="UniProtKB-ARBA"/>
</dbReference>
<dbReference type="Gene3D" id="3.40.50.720">
    <property type="entry name" value="NAD(P)-binding Rossmann-like Domain"/>
    <property type="match status" value="2"/>
</dbReference>
<dbReference type="PRINTS" id="PR00081">
    <property type="entry name" value="GDHRDH"/>
</dbReference>
<comment type="caution">
    <text evidence="4">The sequence shown here is derived from an EMBL/GenBank/DDBJ whole genome shotgun (WGS) entry which is preliminary data.</text>
</comment>
<accession>A0AAD9VWP0</accession>